<comment type="caution">
    <text evidence="3">The sequence shown here is derived from an EMBL/GenBank/DDBJ whole genome shotgun (WGS) entry which is preliminary data.</text>
</comment>
<reference evidence="3" key="1">
    <citation type="submission" date="2020-06" db="EMBL/GenBank/DDBJ databases">
        <authorList>
            <person name="Li T."/>
            <person name="Hu X."/>
            <person name="Zhang T."/>
            <person name="Song X."/>
            <person name="Zhang H."/>
            <person name="Dai N."/>
            <person name="Sheng W."/>
            <person name="Hou X."/>
            <person name="Wei L."/>
        </authorList>
    </citation>
    <scope>NUCLEOTIDE SEQUENCE</scope>
    <source>
        <strain evidence="3">KEN1</strain>
        <tissue evidence="3">Leaf</tissue>
    </source>
</reference>
<proteinExistence type="predicted"/>
<feature type="compositionally biased region" description="Polar residues" evidence="1">
    <location>
        <begin position="124"/>
        <end position="144"/>
    </location>
</feature>
<gene>
    <name evidence="3" type="ORF">Slati_0512300</name>
</gene>
<dbReference type="AlphaFoldDB" id="A0AAW2Y077"/>
<feature type="domain" description="Zinc knuckle CX2CX4HX4C" evidence="2">
    <location>
        <begin position="7"/>
        <end position="54"/>
    </location>
</feature>
<dbReference type="InterPro" id="IPR025836">
    <property type="entry name" value="Zn_knuckle_CX2CX4HX4C"/>
</dbReference>
<reference evidence="3" key="2">
    <citation type="journal article" date="2024" name="Plant">
        <title>Genomic evolution and insights into agronomic trait innovations of Sesamum species.</title>
        <authorList>
            <person name="Miao H."/>
            <person name="Wang L."/>
            <person name="Qu L."/>
            <person name="Liu H."/>
            <person name="Sun Y."/>
            <person name="Le M."/>
            <person name="Wang Q."/>
            <person name="Wei S."/>
            <person name="Zheng Y."/>
            <person name="Lin W."/>
            <person name="Duan Y."/>
            <person name="Cao H."/>
            <person name="Xiong S."/>
            <person name="Wang X."/>
            <person name="Wei L."/>
            <person name="Li C."/>
            <person name="Ma Q."/>
            <person name="Ju M."/>
            <person name="Zhao R."/>
            <person name="Li G."/>
            <person name="Mu C."/>
            <person name="Tian Q."/>
            <person name="Mei H."/>
            <person name="Zhang T."/>
            <person name="Gao T."/>
            <person name="Zhang H."/>
        </authorList>
    </citation>
    <scope>NUCLEOTIDE SEQUENCE</scope>
    <source>
        <strain evidence="3">KEN1</strain>
    </source>
</reference>
<evidence type="ECO:0000256" key="1">
    <source>
        <dbReference type="SAM" id="MobiDB-lite"/>
    </source>
</evidence>
<evidence type="ECO:0000259" key="2">
    <source>
        <dbReference type="Pfam" id="PF14392"/>
    </source>
</evidence>
<sequence length="150" mass="16802">MRMRVSIDVTKPLKRVFKLRTTLGDELLLSFTYEKLPNFCYLCGCLGHLSRFCELRFADDFIDSGEATPFSLWLRATNLATGLNKSFTGTITLITPKFSSSSSHPRSNSPNPTPLHHTHRGVSISGSFSPPATNNPDSPLQTTPYYHRDH</sequence>
<dbReference type="EMBL" id="JACGWN010000002">
    <property type="protein sequence ID" value="KAL0458851.1"/>
    <property type="molecule type" value="Genomic_DNA"/>
</dbReference>
<organism evidence="3">
    <name type="scientific">Sesamum latifolium</name>
    <dbReference type="NCBI Taxonomy" id="2727402"/>
    <lineage>
        <taxon>Eukaryota</taxon>
        <taxon>Viridiplantae</taxon>
        <taxon>Streptophyta</taxon>
        <taxon>Embryophyta</taxon>
        <taxon>Tracheophyta</taxon>
        <taxon>Spermatophyta</taxon>
        <taxon>Magnoliopsida</taxon>
        <taxon>eudicotyledons</taxon>
        <taxon>Gunneridae</taxon>
        <taxon>Pentapetalae</taxon>
        <taxon>asterids</taxon>
        <taxon>lamiids</taxon>
        <taxon>Lamiales</taxon>
        <taxon>Pedaliaceae</taxon>
        <taxon>Sesamum</taxon>
    </lineage>
</organism>
<dbReference type="Pfam" id="PF14392">
    <property type="entry name" value="zf-CCHC_4"/>
    <property type="match status" value="1"/>
</dbReference>
<protein>
    <recommendedName>
        <fullName evidence="2">Zinc knuckle CX2CX4HX4C domain-containing protein</fullName>
    </recommendedName>
</protein>
<feature type="region of interest" description="Disordered" evidence="1">
    <location>
        <begin position="97"/>
        <end position="150"/>
    </location>
</feature>
<name>A0AAW2Y077_9LAMI</name>
<feature type="compositionally biased region" description="Low complexity" evidence="1">
    <location>
        <begin position="99"/>
        <end position="110"/>
    </location>
</feature>
<accession>A0AAW2Y077</accession>
<evidence type="ECO:0000313" key="3">
    <source>
        <dbReference type="EMBL" id="KAL0458851.1"/>
    </source>
</evidence>